<gene>
    <name evidence="7" type="ordered locus">LEPBI_p0023</name>
</gene>
<feature type="transmembrane region" description="Helical" evidence="5">
    <location>
        <begin position="151"/>
        <end position="169"/>
    </location>
</feature>
<evidence type="ECO:0000256" key="4">
    <source>
        <dbReference type="SAM" id="Coils"/>
    </source>
</evidence>
<keyword evidence="1" id="KW-0805">Transcription regulation</keyword>
<feature type="coiled-coil region" evidence="4">
    <location>
        <begin position="255"/>
        <end position="282"/>
    </location>
</feature>
<keyword evidence="5" id="KW-1133">Transmembrane helix</keyword>
<dbReference type="SUPFAM" id="SSF46689">
    <property type="entry name" value="Homeodomain-like"/>
    <property type="match status" value="1"/>
</dbReference>
<feature type="transmembrane region" description="Helical" evidence="5">
    <location>
        <begin position="44"/>
        <end position="63"/>
    </location>
</feature>
<dbReference type="InterPro" id="IPR018062">
    <property type="entry name" value="HTH_AraC-typ_CS"/>
</dbReference>
<name>B0SUF3_LEPBP</name>
<evidence type="ECO:0000256" key="2">
    <source>
        <dbReference type="ARBA" id="ARBA00023125"/>
    </source>
</evidence>
<dbReference type="PANTHER" id="PTHR43280">
    <property type="entry name" value="ARAC-FAMILY TRANSCRIPTIONAL REGULATOR"/>
    <property type="match status" value="1"/>
</dbReference>
<keyword evidence="7" id="KW-0614">Plasmid</keyword>
<dbReference type="Gene3D" id="1.10.10.60">
    <property type="entry name" value="Homeodomain-like"/>
    <property type="match status" value="2"/>
</dbReference>
<dbReference type="GO" id="GO:0043565">
    <property type="term" value="F:sequence-specific DNA binding"/>
    <property type="evidence" value="ECO:0007669"/>
    <property type="project" value="InterPro"/>
</dbReference>
<dbReference type="PROSITE" id="PS00041">
    <property type="entry name" value="HTH_ARAC_FAMILY_1"/>
    <property type="match status" value="1"/>
</dbReference>
<evidence type="ECO:0000256" key="5">
    <source>
        <dbReference type="SAM" id="Phobius"/>
    </source>
</evidence>
<keyword evidence="3" id="KW-0804">Transcription</keyword>
<dbReference type="EMBL" id="CP000788">
    <property type="protein sequence ID" value="ABZ99837.1"/>
    <property type="molecule type" value="Genomic_DNA"/>
</dbReference>
<proteinExistence type="predicted"/>
<dbReference type="KEGG" id="lbi:LEPBI_p0023"/>
<evidence type="ECO:0000256" key="1">
    <source>
        <dbReference type="ARBA" id="ARBA00023015"/>
    </source>
</evidence>
<dbReference type="PROSITE" id="PS01124">
    <property type="entry name" value="HTH_ARAC_FAMILY_2"/>
    <property type="match status" value="1"/>
</dbReference>
<sequence>MTKPCILSDFCRMSEFLGSWLQFGAWYHFVLGIGILVKEKGSKGFPFAMIAAFSGGTLIIYAYRLFAGFEFEFSLLNHGYVPIIYLIPGSMQYTIEQFLSTEPVSIGRLQRLYPTFLVMILLIGLQIFYPQVLEQSMNESFTGLPFSIPEYLALLGCLYWVISFVWMIYQYRNILYRNPNEEAKLGVRVLGMILKGNITFASFILVSTVFRWNSGIYFTAGLATLMAVIAFIGTEINHQLFKDILPGLRQSYRTSRILNLNLEKLQQDLDHLLKQEFVYREETINLSNLSERLGIKDYQLSEYINAYLGMNFNRLVNEYRIAEVCKLIEENPKVNLLSLAYQVGFNSKANFNVAFKSLKKMSPSEYAKSIAKSK</sequence>
<keyword evidence="8" id="KW-1185">Reference proteome</keyword>
<keyword evidence="2" id="KW-0238">DNA-binding</keyword>
<keyword evidence="5" id="KW-0472">Membrane</keyword>
<feature type="transmembrane region" description="Helical" evidence="5">
    <location>
        <begin position="20"/>
        <end position="37"/>
    </location>
</feature>
<dbReference type="GO" id="GO:0003700">
    <property type="term" value="F:DNA-binding transcription factor activity"/>
    <property type="evidence" value="ECO:0007669"/>
    <property type="project" value="InterPro"/>
</dbReference>
<feature type="transmembrane region" description="Helical" evidence="5">
    <location>
        <begin position="83"/>
        <end position="100"/>
    </location>
</feature>
<reference evidence="7 8" key="1">
    <citation type="journal article" date="2008" name="PLoS ONE">
        <title>Genome sequence of the saprophyte Leptospira biflexa provides insights into the evolution of Leptospira and the pathogenesis of leptospirosis.</title>
        <authorList>
            <person name="Picardeau M."/>
            <person name="Bulach D.M."/>
            <person name="Bouchier C."/>
            <person name="Zuerner R.L."/>
            <person name="Zidane N."/>
            <person name="Wilson P.J."/>
            <person name="Creno S."/>
            <person name="Kuczek E.S."/>
            <person name="Bommezzadri S."/>
            <person name="Davis J.C."/>
            <person name="McGrath A."/>
            <person name="Johnson M.J."/>
            <person name="Boursaux-Eude C."/>
            <person name="Seemann T."/>
            <person name="Rouy Z."/>
            <person name="Coppel R.L."/>
            <person name="Rood J.I."/>
            <person name="Lajus A."/>
            <person name="Davies J.K."/>
            <person name="Medigue C."/>
            <person name="Adler B."/>
        </authorList>
    </citation>
    <scope>NUCLEOTIDE SEQUENCE [LARGE SCALE GENOMIC DNA]</scope>
    <source>
        <strain evidence="8">Patoc 1 / ATCC 23582 / Paris</strain>
        <plasmid evidence="8">Plasmid p74</plasmid>
    </source>
</reference>
<accession>B0SUF3</accession>
<feature type="transmembrane region" description="Helical" evidence="5">
    <location>
        <begin position="189"/>
        <end position="210"/>
    </location>
</feature>
<dbReference type="Proteomes" id="UP000001847">
    <property type="component" value="Plasmid p74"/>
</dbReference>
<dbReference type="Pfam" id="PF12833">
    <property type="entry name" value="HTH_18"/>
    <property type="match status" value="1"/>
</dbReference>
<dbReference type="HOGENOM" id="CLU_041408_2_1_12"/>
<dbReference type="AlphaFoldDB" id="B0SUF3"/>
<feature type="transmembrane region" description="Helical" evidence="5">
    <location>
        <begin position="112"/>
        <end position="131"/>
    </location>
</feature>
<evidence type="ECO:0000256" key="3">
    <source>
        <dbReference type="ARBA" id="ARBA00023163"/>
    </source>
</evidence>
<evidence type="ECO:0000313" key="7">
    <source>
        <dbReference type="EMBL" id="ABZ99837.1"/>
    </source>
</evidence>
<organism evidence="7 8">
    <name type="scientific">Leptospira biflexa serovar Patoc (strain Patoc 1 / ATCC 23582 / Paris)</name>
    <dbReference type="NCBI Taxonomy" id="456481"/>
    <lineage>
        <taxon>Bacteria</taxon>
        <taxon>Pseudomonadati</taxon>
        <taxon>Spirochaetota</taxon>
        <taxon>Spirochaetia</taxon>
        <taxon>Leptospirales</taxon>
        <taxon>Leptospiraceae</taxon>
        <taxon>Leptospira</taxon>
    </lineage>
</organism>
<evidence type="ECO:0000313" key="8">
    <source>
        <dbReference type="Proteomes" id="UP000001847"/>
    </source>
</evidence>
<keyword evidence="4" id="KW-0175">Coiled coil</keyword>
<feature type="domain" description="HTH araC/xylS-type" evidence="6">
    <location>
        <begin position="263"/>
        <end position="369"/>
    </location>
</feature>
<evidence type="ECO:0000259" key="6">
    <source>
        <dbReference type="PROSITE" id="PS01124"/>
    </source>
</evidence>
<keyword evidence="5" id="KW-0812">Transmembrane</keyword>
<dbReference type="SMART" id="SM00342">
    <property type="entry name" value="HTH_ARAC"/>
    <property type="match status" value="1"/>
</dbReference>
<dbReference type="PANTHER" id="PTHR43280:SF29">
    <property type="entry name" value="ARAC-FAMILY TRANSCRIPTIONAL REGULATOR"/>
    <property type="match status" value="1"/>
</dbReference>
<geneLocation type="plasmid" evidence="7 8">
    <name>p74</name>
</geneLocation>
<dbReference type="InterPro" id="IPR009057">
    <property type="entry name" value="Homeodomain-like_sf"/>
</dbReference>
<feature type="transmembrane region" description="Helical" evidence="5">
    <location>
        <begin position="216"/>
        <end position="234"/>
    </location>
</feature>
<dbReference type="InterPro" id="IPR018060">
    <property type="entry name" value="HTH_AraC"/>
</dbReference>
<protein>
    <submittedName>
        <fullName evidence="7">Putative transcription regulator putative membrane protein</fullName>
    </submittedName>
</protein>